<dbReference type="HOGENOM" id="CLU_417959_0_0_1"/>
<feature type="domain" description="Myb-like" evidence="2">
    <location>
        <begin position="342"/>
        <end position="406"/>
    </location>
</feature>
<feature type="region of interest" description="Disordered" evidence="1">
    <location>
        <begin position="204"/>
        <end position="230"/>
    </location>
</feature>
<evidence type="ECO:0000259" key="2">
    <source>
        <dbReference type="PROSITE" id="PS50090"/>
    </source>
</evidence>
<proteinExistence type="predicted"/>
<gene>
    <name evidence="3" type="ORF">UCRNP2_1390</name>
</gene>
<feature type="compositionally biased region" description="Basic and acidic residues" evidence="1">
    <location>
        <begin position="432"/>
        <end position="449"/>
    </location>
</feature>
<name>R1EVJ5_BOTPV</name>
<reference evidence="4" key="1">
    <citation type="journal article" date="2013" name="Genome Announc.">
        <title>Draft genome sequence of Neofusicoccum parvum isolate UCR-NP2, a fungal vascular pathogen associated with grapevine cankers.</title>
        <authorList>
            <person name="Blanco-Ulate B."/>
            <person name="Rolshausen P."/>
            <person name="Cantu D."/>
        </authorList>
    </citation>
    <scope>NUCLEOTIDE SEQUENCE [LARGE SCALE GENOMIC DNA]</scope>
    <source>
        <strain evidence="4">UCR-NP2</strain>
    </source>
</reference>
<evidence type="ECO:0000313" key="3">
    <source>
        <dbReference type="EMBL" id="EOD51818.1"/>
    </source>
</evidence>
<dbReference type="KEGG" id="npa:UCRNP2_1390"/>
<evidence type="ECO:0000313" key="4">
    <source>
        <dbReference type="Proteomes" id="UP000013521"/>
    </source>
</evidence>
<feature type="compositionally biased region" description="Polar residues" evidence="1">
    <location>
        <begin position="204"/>
        <end position="213"/>
    </location>
</feature>
<dbReference type="InterPro" id="IPR001005">
    <property type="entry name" value="SANT/Myb"/>
</dbReference>
<evidence type="ECO:0000256" key="1">
    <source>
        <dbReference type="SAM" id="MobiDB-lite"/>
    </source>
</evidence>
<feature type="compositionally biased region" description="Low complexity" evidence="1">
    <location>
        <begin position="510"/>
        <end position="525"/>
    </location>
</feature>
<accession>R1EVJ5</accession>
<organism evidence="3 4">
    <name type="scientific">Botryosphaeria parva (strain UCR-NP2)</name>
    <name type="common">Grapevine canker fungus</name>
    <name type="synonym">Neofusicoccum parvum</name>
    <dbReference type="NCBI Taxonomy" id="1287680"/>
    <lineage>
        <taxon>Eukaryota</taxon>
        <taxon>Fungi</taxon>
        <taxon>Dikarya</taxon>
        <taxon>Ascomycota</taxon>
        <taxon>Pezizomycotina</taxon>
        <taxon>Dothideomycetes</taxon>
        <taxon>Dothideomycetes incertae sedis</taxon>
        <taxon>Botryosphaeriales</taxon>
        <taxon>Botryosphaeriaceae</taxon>
        <taxon>Neofusicoccum</taxon>
    </lineage>
</organism>
<feature type="region of interest" description="Disordered" evidence="1">
    <location>
        <begin position="420"/>
        <end position="529"/>
    </location>
</feature>
<feature type="compositionally biased region" description="Polar residues" evidence="1">
    <location>
        <begin position="38"/>
        <end position="67"/>
    </location>
</feature>
<feature type="region of interest" description="Disordered" evidence="1">
    <location>
        <begin position="1"/>
        <end position="72"/>
    </location>
</feature>
<dbReference type="PROSITE" id="PS50090">
    <property type="entry name" value="MYB_LIKE"/>
    <property type="match status" value="1"/>
</dbReference>
<feature type="compositionally biased region" description="Polar residues" evidence="1">
    <location>
        <begin position="480"/>
        <end position="494"/>
    </location>
</feature>
<dbReference type="eggNOG" id="ENOG502T53I">
    <property type="taxonomic scope" value="Eukaryota"/>
</dbReference>
<feature type="region of interest" description="Disordered" evidence="1">
    <location>
        <begin position="126"/>
        <end position="152"/>
    </location>
</feature>
<dbReference type="AlphaFoldDB" id="R1EVJ5"/>
<dbReference type="EMBL" id="KB915808">
    <property type="protein sequence ID" value="EOD51818.1"/>
    <property type="molecule type" value="Genomic_DNA"/>
</dbReference>
<dbReference type="OrthoDB" id="5431489at2759"/>
<protein>
    <recommendedName>
        <fullName evidence="2">Myb-like domain-containing protein</fullName>
    </recommendedName>
</protein>
<dbReference type="CDD" id="cd00167">
    <property type="entry name" value="SANT"/>
    <property type="match status" value="1"/>
</dbReference>
<sequence>MPPYKLNKQDLPNPRLTLDPDGIADKSHGHYQAAPAMVSTSEPSNAPATASSIVNQPADQQEISPNRHSALGSSHAASAYTAYLNTAAAQWKHNYEDRSPEQKARDVEHKRQIDKIAVKQRKTAFGGNKIDFGPAKPKKTKEKPNTKLSQPSRASYIADVPDETLDDDLGDPELYWAIRESLAVGNAACDDTRAISRESTLPQQRGFTNINDGTRSKYLPEQESTQGNDDMDISMADSVASLIGDTSPAVWIYDSNAEHDHPSPFLRPFEKDMITVIGSHSSSSGIVGNNPITSLNPSLEETDNTVDHAQRTSDRQMTEGVSTPATAVRYITPEFKKPPPPRARARRIPWTDREKQACKLAMQWALIKCRQVKVEERWDHMSQYLAETFKVHRTGAAIKDQWNRYLREEYNMDERIRKKPDRMVTCAQPSKAGDKRKLQQLEQSPDDRASPSTNSQKTFPAAKVLKFGSQATPKAVTMDATPQASTASTNAQSKKAQDKRLSLTTPSALSRSATTNTPATSTDTPSPDPQRIRIQLLAAGQKVIDTFLTTTGKPIPSNVQDTLQALVAAFTPKVSGHSHFVEAEPHAAPGGTPLSCVSGNGSRAGGKGSYKSVGGVLVDEDGLPVSAQRAVAKKGGVVRASLRDGYIGRGKSFLYE</sequence>
<dbReference type="Proteomes" id="UP000013521">
    <property type="component" value="Unassembled WGS sequence"/>
</dbReference>